<protein>
    <submittedName>
        <fullName evidence="2">Uncharacterized protein</fullName>
    </submittedName>
</protein>
<dbReference type="AlphaFoldDB" id="A0A0B1TB44"/>
<dbReference type="Proteomes" id="UP000053660">
    <property type="component" value="Unassembled WGS sequence"/>
</dbReference>
<accession>A0A0B1TB44</accession>
<evidence type="ECO:0000313" key="3">
    <source>
        <dbReference type="Proteomes" id="UP000053660"/>
    </source>
</evidence>
<organism evidence="2 3">
    <name type="scientific">Oesophagostomum dentatum</name>
    <name type="common">Nodular worm</name>
    <dbReference type="NCBI Taxonomy" id="61180"/>
    <lineage>
        <taxon>Eukaryota</taxon>
        <taxon>Metazoa</taxon>
        <taxon>Ecdysozoa</taxon>
        <taxon>Nematoda</taxon>
        <taxon>Chromadorea</taxon>
        <taxon>Rhabditida</taxon>
        <taxon>Rhabditina</taxon>
        <taxon>Rhabditomorpha</taxon>
        <taxon>Strongyloidea</taxon>
        <taxon>Strongylidae</taxon>
        <taxon>Oesophagostomum</taxon>
    </lineage>
</organism>
<keyword evidence="3" id="KW-1185">Reference proteome</keyword>
<sequence>MKVQKKKHKGRKTEKRRGEDNKMLPQEAIVLIRAYNDVLVVSYAKLTHIDLVVHEIDSEGMLPSNRKPGRPGW</sequence>
<dbReference type="EMBL" id="KN550990">
    <property type="protein sequence ID" value="KHJ93022.1"/>
    <property type="molecule type" value="Genomic_DNA"/>
</dbReference>
<evidence type="ECO:0000313" key="2">
    <source>
        <dbReference type="EMBL" id="KHJ93022.1"/>
    </source>
</evidence>
<proteinExistence type="predicted"/>
<name>A0A0B1TB44_OESDE</name>
<feature type="region of interest" description="Disordered" evidence="1">
    <location>
        <begin position="1"/>
        <end position="22"/>
    </location>
</feature>
<feature type="compositionally biased region" description="Basic residues" evidence="1">
    <location>
        <begin position="1"/>
        <end position="15"/>
    </location>
</feature>
<gene>
    <name evidence="2" type="ORF">OESDEN_07073</name>
</gene>
<reference evidence="2 3" key="1">
    <citation type="submission" date="2014-03" db="EMBL/GenBank/DDBJ databases">
        <title>Draft genome of the hookworm Oesophagostomum dentatum.</title>
        <authorList>
            <person name="Mitreva M."/>
        </authorList>
    </citation>
    <scope>NUCLEOTIDE SEQUENCE [LARGE SCALE GENOMIC DNA]</scope>
    <source>
        <strain evidence="2 3">OD-Hann</strain>
    </source>
</reference>
<evidence type="ECO:0000256" key="1">
    <source>
        <dbReference type="SAM" id="MobiDB-lite"/>
    </source>
</evidence>